<name>A0A0F9KY67_9ZZZZ</name>
<gene>
    <name evidence="1" type="ORF">LCGC14_1270870</name>
</gene>
<evidence type="ECO:0000313" key="1">
    <source>
        <dbReference type="EMBL" id="KKM87244.1"/>
    </source>
</evidence>
<proteinExistence type="predicted"/>
<sequence length="88" mass="10285">MNKDLSNRTKAELMSIIEEKNTAYYFEADADSGHYYLELPEEYNKTLIFNTMEQAIEYTLILKEPIKPSEIKILSFSYSDKSIGFKQT</sequence>
<dbReference type="AlphaFoldDB" id="A0A0F9KY67"/>
<comment type="caution">
    <text evidence="1">The sequence shown here is derived from an EMBL/GenBank/DDBJ whole genome shotgun (WGS) entry which is preliminary data.</text>
</comment>
<accession>A0A0F9KY67</accession>
<protein>
    <submittedName>
        <fullName evidence="1">Uncharacterized protein</fullName>
    </submittedName>
</protein>
<reference evidence="1" key="1">
    <citation type="journal article" date="2015" name="Nature">
        <title>Complex archaea that bridge the gap between prokaryotes and eukaryotes.</title>
        <authorList>
            <person name="Spang A."/>
            <person name="Saw J.H."/>
            <person name="Jorgensen S.L."/>
            <person name="Zaremba-Niedzwiedzka K."/>
            <person name="Martijn J."/>
            <person name="Lind A.E."/>
            <person name="van Eijk R."/>
            <person name="Schleper C."/>
            <person name="Guy L."/>
            <person name="Ettema T.J."/>
        </authorList>
    </citation>
    <scope>NUCLEOTIDE SEQUENCE</scope>
</reference>
<dbReference type="EMBL" id="LAZR01007130">
    <property type="protein sequence ID" value="KKM87244.1"/>
    <property type="molecule type" value="Genomic_DNA"/>
</dbReference>
<organism evidence="1">
    <name type="scientific">marine sediment metagenome</name>
    <dbReference type="NCBI Taxonomy" id="412755"/>
    <lineage>
        <taxon>unclassified sequences</taxon>
        <taxon>metagenomes</taxon>
        <taxon>ecological metagenomes</taxon>
    </lineage>
</organism>